<feature type="transmembrane region" description="Helical" evidence="1">
    <location>
        <begin position="354"/>
        <end position="372"/>
    </location>
</feature>
<keyword evidence="1" id="KW-0812">Transmembrane</keyword>
<dbReference type="RefSeq" id="WP_156849688.1">
    <property type="nucleotide sequence ID" value="NZ_CACRTP010000006.1"/>
</dbReference>
<feature type="transmembrane region" description="Helical" evidence="1">
    <location>
        <begin position="54"/>
        <end position="73"/>
    </location>
</feature>
<reference evidence="2" key="1">
    <citation type="submission" date="2019-11" db="EMBL/GenBank/DDBJ databases">
        <authorList>
            <person name="Feng L."/>
        </authorList>
    </citation>
    <scope>NUCLEOTIDE SEQUENCE</scope>
    <source>
        <strain evidence="2">FmagnaLFYP121</strain>
    </source>
</reference>
<keyword evidence="1" id="KW-0472">Membrane</keyword>
<proteinExistence type="predicted"/>
<dbReference type="InterPro" id="IPR025291">
    <property type="entry name" value="DUF4153"/>
</dbReference>
<feature type="transmembrane region" description="Helical" evidence="1">
    <location>
        <begin position="298"/>
        <end position="317"/>
    </location>
</feature>
<name>A0A6N2Z295_FINMA</name>
<dbReference type="EMBL" id="CACRTP010000006">
    <property type="protein sequence ID" value="VYT71950.1"/>
    <property type="molecule type" value="Genomic_DNA"/>
</dbReference>
<feature type="transmembrane region" description="Helical" evidence="1">
    <location>
        <begin position="20"/>
        <end position="42"/>
    </location>
</feature>
<dbReference type="AlphaFoldDB" id="A0A6N2Z295"/>
<dbReference type="Pfam" id="PF13687">
    <property type="entry name" value="DUF4153"/>
    <property type="match status" value="1"/>
</dbReference>
<feature type="transmembrane region" description="Helical" evidence="1">
    <location>
        <begin position="149"/>
        <end position="171"/>
    </location>
</feature>
<feature type="transmembrane region" description="Helical" evidence="1">
    <location>
        <begin position="183"/>
        <end position="205"/>
    </location>
</feature>
<evidence type="ECO:0008006" key="3">
    <source>
        <dbReference type="Google" id="ProtNLM"/>
    </source>
</evidence>
<organism evidence="2">
    <name type="scientific">Finegoldia magna</name>
    <name type="common">Peptostreptococcus magnus</name>
    <dbReference type="NCBI Taxonomy" id="1260"/>
    <lineage>
        <taxon>Bacteria</taxon>
        <taxon>Bacillati</taxon>
        <taxon>Bacillota</taxon>
        <taxon>Tissierellia</taxon>
        <taxon>Tissierellales</taxon>
        <taxon>Peptoniphilaceae</taxon>
        <taxon>Finegoldia</taxon>
    </lineage>
</organism>
<evidence type="ECO:0000256" key="1">
    <source>
        <dbReference type="SAM" id="Phobius"/>
    </source>
</evidence>
<gene>
    <name evidence="2" type="ORF">FMLFYP121_00382</name>
</gene>
<sequence length="586" mass="67564">MRLDIFKSKLKNLQKTIKLYPMVLLAIFIATIFAIMVIWNIEVGAFNSTLTTDLLISSLYFAMSYMIIKLIIADKNIEITKGKKALVYAIVSVIMGLVSYFLIIKVDKSFVLRNQITQIGLFVTLFVGMFVAGHFNVRVDYADYAVKIVLSIIESLIYCVTIFIGIVAILFTTKELFKLQFNLSNVIVSCAAVIFLLLNASIILSKFPLKYSDENLKIKWLLPFKFLFTRIIAPIFLIYGFILLLYIIKVVVLKTIPNNIITNLILWYGLFSVVVLFISKTVEDKFINVYNKIQPIILLILSVMMFYSIGIRISYYGVTEERYLVVVGGIFIVISMIYYLFFSKKTYITIPTTFLILALVSSVGPLSAYNISRIDQRAKLEKMLVEENLLVDGKIKSQSNVNPAKIKEIKDKLDYFVVKHSTKELPYLGDKFTTSQEDMNRVFGFRGDEFESLYGQIRSFVNDRLEIDTTNYDRLLENIQFQYDSNTQNIENLGNQNVTFSKKSNIVVIKYKNEIIGKFNIEIFNSRLEELWNLQGPDINTEDPDNLIKDEGVINNRKYKTILERAECVYDNGQKMTYYIKCLYTK</sequence>
<feature type="transmembrane region" description="Helical" evidence="1">
    <location>
        <begin position="226"/>
        <end position="248"/>
    </location>
</feature>
<evidence type="ECO:0000313" key="2">
    <source>
        <dbReference type="EMBL" id="VYT71950.1"/>
    </source>
</evidence>
<feature type="transmembrane region" description="Helical" evidence="1">
    <location>
        <begin position="85"/>
        <end position="104"/>
    </location>
</feature>
<accession>A0A6N2Z295</accession>
<protein>
    <recommendedName>
        <fullName evidence="3">DUF4153 domain-containing protein</fullName>
    </recommendedName>
</protein>
<feature type="transmembrane region" description="Helical" evidence="1">
    <location>
        <begin position="323"/>
        <end position="342"/>
    </location>
</feature>
<feature type="transmembrane region" description="Helical" evidence="1">
    <location>
        <begin position="260"/>
        <end position="278"/>
    </location>
</feature>
<keyword evidence="1" id="KW-1133">Transmembrane helix</keyword>